<evidence type="ECO:0000259" key="2">
    <source>
        <dbReference type="PROSITE" id="PS50987"/>
    </source>
</evidence>
<organism evidence="3 4">
    <name type="scientific">Cohnella nanjingensis</name>
    <dbReference type="NCBI Taxonomy" id="1387779"/>
    <lineage>
        <taxon>Bacteria</taxon>
        <taxon>Bacillati</taxon>
        <taxon>Bacillota</taxon>
        <taxon>Bacilli</taxon>
        <taxon>Bacillales</taxon>
        <taxon>Paenibacillaceae</taxon>
        <taxon>Cohnella</taxon>
    </lineage>
</organism>
<dbReference type="PANTHER" id="PTHR38600">
    <property type="entry name" value="TRANSCRIPTIONAL REGULATORY PROTEIN"/>
    <property type="match status" value="1"/>
</dbReference>
<dbReference type="GO" id="GO:0003677">
    <property type="term" value="F:DNA binding"/>
    <property type="evidence" value="ECO:0007669"/>
    <property type="project" value="UniProtKB-KW"/>
</dbReference>
<evidence type="ECO:0000313" key="4">
    <source>
        <dbReference type="Proteomes" id="UP000547209"/>
    </source>
</evidence>
<protein>
    <submittedName>
        <fullName evidence="3">Winged helix-turn-helix transcriptional regulator</fullName>
    </submittedName>
</protein>
<dbReference type="EMBL" id="JACJVP010000066">
    <property type="protein sequence ID" value="MBB6675219.1"/>
    <property type="molecule type" value="Genomic_DNA"/>
</dbReference>
<dbReference type="InterPro" id="IPR036388">
    <property type="entry name" value="WH-like_DNA-bd_sf"/>
</dbReference>
<keyword evidence="1" id="KW-0238">DNA-binding</keyword>
<accession>A0A7X0VJY4</accession>
<comment type="caution">
    <text evidence="3">The sequence shown here is derived from an EMBL/GenBank/DDBJ whole genome shotgun (WGS) entry which is preliminary data.</text>
</comment>
<dbReference type="AlphaFoldDB" id="A0A7X0VJY4"/>
<dbReference type="Pfam" id="PF12840">
    <property type="entry name" value="HTH_20"/>
    <property type="match status" value="1"/>
</dbReference>
<dbReference type="InterPro" id="IPR036390">
    <property type="entry name" value="WH_DNA-bd_sf"/>
</dbReference>
<dbReference type="InterPro" id="IPR001845">
    <property type="entry name" value="HTH_ArsR_DNA-bd_dom"/>
</dbReference>
<dbReference type="SMART" id="SM00418">
    <property type="entry name" value="HTH_ARSR"/>
    <property type="match status" value="1"/>
</dbReference>
<dbReference type="PROSITE" id="PS50987">
    <property type="entry name" value="HTH_ARSR_2"/>
    <property type="match status" value="1"/>
</dbReference>
<dbReference type="GO" id="GO:0003700">
    <property type="term" value="F:DNA-binding transcription factor activity"/>
    <property type="evidence" value="ECO:0007669"/>
    <property type="project" value="InterPro"/>
</dbReference>
<dbReference type="Proteomes" id="UP000547209">
    <property type="component" value="Unassembled WGS sequence"/>
</dbReference>
<dbReference type="SUPFAM" id="SSF46785">
    <property type="entry name" value="Winged helix' DNA-binding domain"/>
    <property type="match status" value="1"/>
</dbReference>
<dbReference type="PRINTS" id="PR00778">
    <property type="entry name" value="HTHARSR"/>
</dbReference>
<name>A0A7X0VJY4_9BACL</name>
<dbReference type="PANTHER" id="PTHR38600:SF2">
    <property type="entry name" value="SLL0088 PROTEIN"/>
    <property type="match status" value="1"/>
</dbReference>
<feature type="domain" description="HTH arsR-type" evidence="2">
    <location>
        <begin position="1"/>
        <end position="95"/>
    </location>
</feature>
<evidence type="ECO:0000313" key="3">
    <source>
        <dbReference type="EMBL" id="MBB6675219.1"/>
    </source>
</evidence>
<evidence type="ECO:0000256" key="1">
    <source>
        <dbReference type="ARBA" id="ARBA00023125"/>
    </source>
</evidence>
<dbReference type="CDD" id="cd00090">
    <property type="entry name" value="HTH_ARSR"/>
    <property type="match status" value="1"/>
</dbReference>
<proteinExistence type="predicted"/>
<keyword evidence="4" id="KW-1185">Reference proteome</keyword>
<dbReference type="NCBIfam" id="NF033788">
    <property type="entry name" value="HTH_metalloreg"/>
    <property type="match status" value="1"/>
</dbReference>
<reference evidence="3 4" key="1">
    <citation type="submission" date="2020-08" db="EMBL/GenBank/DDBJ databases">
        <title>Cohnella phylogeny.</title>
        <authorList>
            <person name="Dunlap C."/>
        </authorList>
    </citation>
    <scope>NUCLEOTIDE SEQUENCE [LARGE SCALE GENOMIC DNA]</scope>
    <source>
        <strain evidence="3 4">DSM 28246</strain>
    </source>
</reference>
<dbReference type="RefSeq" id="WP_185673076.1">
    <property type="nucleotide sequence ID" value="NZ_JACJVP010000066.1"/>
</dbReference>
<dbReference type="Gene3D" id="1.10.10.10">
    <property type="entry name" value="Winged helix-like DNA-binding domain superfamily/Winged helix DNA-binding domain"/>
    <property type="match status" value="1"/>
</dbReference>
<sequence length="115" mass="13337">MSEAQSERLNHVFRALADPTRREMIRRLARQDLTVSELAMPYQMSLAGASKHVKVLEEAGLVRRTVRGRTHLCRLDPATLASAYEWIRFYEHFWNDQLDALDRELRDLPGEESGL</sequence>
<dbReference type="InterPro" id="IPR011991">
    <property type="entry name" value="ArsR-like_HTH"/>
</dbReference>
<gene>
    <name evidence="3" type="ORF">H7C19_31630</name>
</gene>